<dbReference type="EMBL" id="FN806773">
    <property type="protein sequence ID" value="CBL57598.1"/>
    <property type="molecule type" value="Genomic_DNA"/>
</dbReference>
<dbReference type="RefSeq" id="WP_013161939.1">
    <property type="nucleotide sequence ID" value="NC_014215.1"/>
</dbReference>
<evidence type="ECO:0000313" key="2">
    <source>
        <dbReference type="Proteomes" id="UP000000936"/>
    </source>
</evidence>
<gene>
    <name evidence="1" type="ordered locus">PFREUD_21050</name>
</gene>
<accession>D7GGD7</accession>
<protein>
    <submittedName>
        <fullName evidence="1">Uncharacterized protein</fullName>
    </submittedName>
</protein>
<dbReference type="Proteomes" id="UP000000936">
    <property type="component" value="Chromosome"/>
</dbReference>
<proteinExistence type="predicted"/>
<evidence type="ECO:0000313" key="1">
    <source>
        <dbReference type="EMBL" id="CBL57598.1"/>
    </source>
</evidence>
<keyword evidence="2" id="KW-1185">Reference proteome</keyword>
<reference evidence="1 2" key="1">
    <citation type="journal article" date="2010" name="PLoS ONE">
        <title>The complete genome of Propionibacterium freudenreichii CIRM-BIA1, a hardy actinobacterium with food and probiotic applications.</title>
        <authorList>
            <person name="Falentin H."/>
            <person name="Deutsch S.M."/>
            <person name="Jan G."/>
            <person name="Loux V."/>
            <person name="Thierry A."/>
            <person name="Parayre S."/>
            <person name="Maillard M.B."/>
            <person name="Dherbecourt J."/>
            <person name="Cousin F.J."/>
            <person name="Jardin J."/>
            <person name="Siguier P."/>
            <person name="Couloux A."/>
            <person name="Barbe V."/>
            <person name="Vacherie B."/>
            <person name="Wincker P."/>
            <person name="Gibrat J.F."/>
            <person name="Gaillardin C."/>
            <person name="Lortal S."/>
        </authorList>
    </citation>
    <scope>NUCLEOTIDE SEQUENCE [LARGE SCALE GENOMIC DNA]</scope>
    <source>
        <strain evidence="2">ATCC 9614 / DSM 4902 / CIP 103027 / NCIMB 8099 / CIRM-BIA1</strain>
    </source>
</reference>
<dbReference type="KEGG" id="pfr:PFREUD_21050"/>
<dbReference type="HOGENOM" id="CLU_989941_0_0_11"/>
<organism evidence="1 2">
    <name type="scientific">Propionibacterium freudenreichii subsp. shermanii (strain ATCC 9614 / DSM 4902 / CIP 103027 / NCIMB 8099 / CIRM-BIA1)</name>
    <dbReference type="NCBI Taxonomy" id="754252"/>
    <lineage>
        <taxon>Bacteria</taxon>
        <taxon>Bacillati</taxon>
        <taxon>Actinomycetota</taxon>
        <taxon>Actinomycetes</taxon>
        <taxon>Propionibacteriales</taxon>
        <taxon>Propionibacteriaceae</taxon>
        <taxon>Propionibacterium</taxon>
    </lineage>
</organism>
<name>D7GGD7_PROFC</name>
<dbReference type="eggNOG" id="ENOG5031GNU">
    <property type="taxonomic scope" value="Bacteria"/>
</dbReference>
<dbReference type="AlphaFoldDB" id="D7GGD7"/>
<sequence length="281" mass="31376">MGVDFHHQDSAAAEEIRLLTARLDRAADLHGEFAAAWQAYLDRRPHHLFHTTEADGSTAIRLRRVDPIPAELSLILGEFLYEMRSALDNCLYAVAVITSGQNPPPAAEKLEWPIRATAQEWKNQRRRLDHLPGPIVEQLEAIQPYQAAVPSWNSLGILHDLARFDRHRAPRTLALYLVEVRLWAKPTDITIIDPGSEGIVKDGETLVQYRLRDGATLSPENFDLRVEFDVDVEDVHIGPGPRGSSGRLWGSLAQRLRSVHQAASGYCEGLLQSAAECAMED</sequence>